<dbReference type="Gene3D" id="2.60.120.10">
    <property type="entry name" value="Jelly Rolls"/>
    <property type="match status" value="1"/>
</dbReference>
<dbReference type="SUPFAM" id="SSF51206">
    <property type="entry name" value="cAMP-binding domain-like"/>
    <property type="match status" value="1"/>
</dbReference>
<dbReference type="SUPFAM" id="SSF46785">
    <property type="entry name" value="Winged helix' DNA-binding domain"/>
    <property type="match status" value="1"/>
</dbReference>
<dbReference type="InterPro" id="IPR018490">
    <property type="entry name" value="cNMP-bd_dom_sf"/>
</dbReference>
<dbReference type="Gene3D" id="1.10.10.10">
    <property type="entry name" value="Winged helix-like DNA-binding domain superfamily/Winged helix DNA-binding domain"/>
    <property type="match status" value="1"/>
</dbReference>
<evidence type="ECO:0000313" key="5">
    <source>
        <dbReference type="EMBL" id="KRG27315.1"/>
    </source>
</evidence>
<organism evidence="5 6">
    <name type="scientific">Salegentibacter mishustinae</name>
    <dbReference type="NCBI Taxonomy" id="270918"/>
    <lineage>
        <taxon>Bacteria</taxon>
        <taxon>Pseudomonadati</taxon>
        <taxon>Bacteroidota</taxon>
        <taxon>Flavobacteriia</taxon>
        <taxon>Flavobacteriales</taxon>
        <taxon>Flavobacteriaceae</taxon>
        <taxon>Salegentibacter</taxon>
    </lineage>
</organism>
<dbReference type="RefSeq" id="WP_057483210.1">
    <property type="nucleotide sequence ID" value="NZ_BMWR01000007.1"/>
</dbReference>
<dbReference type="OrthoDB" id="1426605at2"/>
<evidence type="ECO:0000256" key="1">
    <source>
        <dbReference type="ARBA" id="ARBA00023015"/>
    </source>
</evidence>
<dbReference type="EMBL" id="LKTP01000037">
    <property type="protein sequence ID" value="KRG27315.1"/>
    <property type="molecule type" value="Genomic_DNA"/>
</dbReference>
<dbReference type="AlphaFoldDB" id="A0A0Q9ZGY3"/>
<reference evidence="5" key="1">
    <citation type="submission" date="2015-10" db="EMBL/GenBank/DDBJ databases">
        <title>Draft genome sequence of Salegentibacter mishustinae KCTC 12263.</title>
        <authorList>
            <person name="Lin W."/>
            <person name="Zheng Q."/>
        </authorList>
    </citation>
    <scope>NUCLEOTIDE SEQUENCE [LARGE SCALE GENOMIC DNA]</scope>
    <source>
        <strain evidence="5">KCTC 12263</strain>
    </source>
</reference>
<dbReference type="InterPro" id="IPR012318">
    <property type="entry name" value="HTH_CRP"/>
</dbReference>
<accession>A0A0Q9ZGY3</accession>
<evidence type="ECO:0000313" key="6">
    <source>
        <dbReference type="Proteomes" id="UP000051643"/>
    </source>
</evidence>
<keyword evidence="3" id="KW-0804">Transcription</keyword>
<dbReference type="CDD" id="cd00092">
    <property type="entry name" value="HTH_CRP"/>
    <property type="match status" value="1"/>
</dbReference>
<dbReference type="PROSITE" id="PS51063">
    <property type="entry name" value="HTH_CRP_2"/>
    <property type="match status" value="1"/>
</dbReference>
<comment type="caution">
    <text evidence="5">The sequence shown here is derived from an EMBL/GenBank/DDBJ whole genome shotgun (WGS) entry which is preliminary data.</text>
</comment>
<dbReference type="Proteomes" id="UP000051643">
    <property type="component" value="Unassembled WGS sequence"/>
</dbReference>
<name>A0A0Q9ZGY3_9FLAO</name>
<feature type="domain" description="HTH crp-type" evidence="4">
    <location>
        <begin position="154"/>
        <end position="223"/>
    </location>
</feature>
<keyword evidence="2" id="KW-0238">DNA-binding</keyword>
<dbReference type="SMART" id="SM00419">
    <property type="entry name" value="HTH_CRP"/>
    <property type="match status" value="1"/>
</dbReference>
<dbReference type="GO" id="GO:0006355">
    <property type="term" value="P:regulation of DNA-templated transcription"/>
    <property type="evidence" value="ECO:0007669"/>
    <property type="project" value="InterPro"/>
</dbReference>
<dbReference type="CDD" id="cd00038">
    <property type="entry name" value="CAP_ED"/>
    <property type="match status" value="1"/>
</dbReference>
<evidence type="ECO:0000259" key="4">
    <source>
        <dbReference type="PROSITE" id="PS51063"/>
    </source>
</evidence>
<dbReference type="InterPro" id="IPR036388">
    <property type="entry name" value="WH-like_DNA-bd_sf"/>
</dbReference>
<evidence type="ECO:0000256" key="2">
    <source>
        <dbReference type="ARBA" id="ARBA00023125"/>
    </source>
</evidence>
<dbReference type="GO" id="GO:0003677">
    <property type="term" value="F:DNA binding"/>
    <property type="evidence" value="ECO:0007669"/>
    <property type="project" value="UniProtKB-KW"/>
</dbReference>
<protein>
    <recommendedName>
        <fullName evidence="4">HTH crp-type domain-containing protein</fullName>
    </recommendedName>
</protein>
<proteinExistence type="predicted"/>
<dbReference type="InterPro" id="IPR000595">
    <property type="entry name" value="cNMP-bd_dom"/>
</dbReference>
<dbReference type="InterPro" id="IPR036390">
    <property type="entry name" value="WH_DNA-bd_sf"/>
</dbReference>
<evidence type="ECO:0000256" key="3">
    <source>
        <dbReference type="ARBA" id="ARBA00023163"/>
    </source>
</evidence>
<keyword evidence="1" id="KW-0805">Transcription regulation</keyword>
<keyword evidence="6" id="KW-1185">Reference proteome</keyword>
<gene>
    <name evidence="5" type="ORF">APR42_12505</name>
</gene>
<dbReference type="STRING" id="270918.APR42_12505"/>
<dbReference type="InterPro" id="IPR014710">
    <property type="entry name" value="RmlC-like_jellyroll"/>
</dbReference>
<sequence length="232" mass="26963">MKLKGGANGIGYNTISNNILFKDFDQNILLDIASNFVEETWPAHTCSNCSNLRHKFHIIISGRLKVFQTDKETGREFTLFLLIQNQFFDVISLVDNCNHKIYYESLEEVKMLSTPTITMRKWLKMYPRLNERLLTYVSQQLLSVEDYAVNHTFFDIPARLARLILKNLNHKSQKLEYINDLSNEEIANLIGSTRAVVNRHFQDFKKEGILKIGRKEVEVINLPLLLKKATNQ</sequence>
<dbReference type="Pfam" id="PF13545">
    <property type="entry name" value="HTH_Crp_2"/>
    <property type="match status" value="1"/>
</dbReference>